<proteinExistence type="predicted"/>
<dbReference type="Proteomes" id="UP001201163">
    <property type="component" value="Unassembled WGS sequence"/>
</dbReference>
<sequence>MTTTTSIHSSWISQNLSVSYATKGSVTALGGMCTSAGRSILGPSFNIYETYGNRHGNELRRRIIARWSKHWWKLQLPLQRCIIALASILEAREARDELRRRRRHTLRRGEPYPNPCAGTPSRKARKIAGVATTRTATDDKFSFNDDDDEPPPAEKHRRQPPRNATRPFEISESSSDTEIVNDPLPALSLPYRRMLRPGPSCDEDSGDDLVRAAPAKGKACKGLDNDDEDSDANIRPIKKTMTTTQTTMTESSEKHPAGAKLASKLLPTKPPPKKAYATAVETRDGGLDSVPVGPRVAAKEAYIDLSDDDGD</sequence>
<feature type="region of interest" description="Disordered" evidence="1">
    <location>
        <begin position="101"/>
        <end position="183"/>
    </location>
</feature>
<name>A0AAD4QEY5_9AGAM</name>
<dbReference type="AlphaFoldDB" id="A0AAD4QEY5"/>
<evidence type="ECO:0000256" key="1">
    <source>
        <dbReference type="SAM" id="MobiDB-lite"/>
    </source>
</evidence>
<accession>A0AAD4QEY5</accession>
<evidence type="ECO:0000313" key="2">
    <source>
        <dbReference type="EMBL" id="KAH8999766.1"/>
    </source>
</evidence>
<protein>
    <submittedName>
        <fullName evidence="2">Uncharacterized protein</fullName>
    </submittedName>
</protein>
<feature type="compositionally biased region" description="Low complexity" evidence="1">
    <location>
        <begin position="240"/>
        <end position="249"/>
    </location>
</feature>
<comment type="caution">
    <text evidence="2">The sequence shown here is derived from an EMBL/GenBank/DDBJ whole genome shotgun (WGS) entry which is preliminary data.</text>
</comment>
<dbReference type="EMBL" id="JAKELL010000003">
    <property type="protein sequence ID" value="KAH8999766.1"/>
    <property type="molecule type" value="Genomic_DNA"/>
</dbReference>
<evidence type="ECO:0000313" key="3">
    <source>
        <dbReference type="Proteomes" id="UP001201163"/>
    </source>
</evidence>
<reference evidence="2" key="1">
    <citation type="submission" date="2022-01" db="EMBL/GenBank/DDBJ databases">
        <title>Comparative genomics reveals a dynamic genome evolution in the ectomycorrhizal milk-cap (Lactarius) mushrooms.</title>
        <authorList>
            <consortium name="DOE Joint Genome Institute"/>
            <person name="Lebreton A."/>
            <person name="Tang N."/>
            <person name="Kuo A."/>
            <person name="LaButti K."/>
            <person name="Drula E."/>
            <person name="Barry K."/>
            <person name="Clum A."/>
            <person name="Lipzen A."/>
            <person name="Mousain D."/>
            <person name="Ng V."/>
            <person name="Wang R."/>
            <person name="Wang X."/>
            <person name="Dai Y."/>
            <person name="Henrissat B."/>
            <person name="Grigoriev I.V."/>
            <person name="Guerin-Laguette A."/>
            <person name="Yu F."/>
            <person name="Martin F.M."/>
        </authorList>
    </citation>
    <scope>NUCLEOTIDE SEQUENCE</scope>
    <source>
        <strain evidence="2">QP</strain>
    </source>
</reference>
<keyword evidence="3" id="KW-1185">Reference proteome</keyword>
<organism evidence="2 3">
    <name type="scientific">Lactarius akahatsu</name>
    <dbReference type="NCBI Taxonomy" id="416441"/>
    <lineage>
        <taxon>Eukaryota</taxon>
        <taxon>Fungi</taxon>
        <taxon>Dikarya</taxon>
        <taxon>Basidiomycota</taxon>
        <taxon>Agaricomycotina</taxon>
        <taxon>Agaricomycetes</taxon>
        <taxon>Russulales</taxon>
        <taxon>Russulaceae</taxon>
        <taxon>Lactarius</taxon>
    </lineage>
</organism>
<gene>
    <name evidence="2" type="ORF">EDB92DRAFT_1812884</name>
</gene>
<feature type="region of interest" description="Disordered" evidence="1">
    <location>
        <begin position="218"/>
        <end position="275"/>
    </location>
</feature>